<evidence type="ECO:0000256" key="3">
    <source>
        <dbReference type="ARBA" id="ARBA00023004"/>
    </source>
</evidence>
<organism evidence="4 5">
    <name type="scientific">Coccomyxa subellipsoidea</name>
    <dbReference type="NCBI Taxonomy" id="248742"/>
    <lineage>
        <taxon>Eukaryota</taxon>
        <taxon>Viridiplantae</taxon>
        <taxon>Chlorophyta</taxon>
        <taxon>core chlorophytes</taxon>
        <taxon>Trebouxiophyceae</taxon>
        <taxon>Trebouxiophyceae incertae sedis</taxon>
        <taxon>Coccomyxaceae</taxon>
        <taxon>Coccomyxa</taxon>
    </lineage>
</organism>
<evidence type="ECO:0000313" key="4">
    <source>
        <dbReference type="EMBL" id="KAK9906803.1"/>
    </source>
</evidence>
<name>A0ABR2YKC3_9CHLO</name>
<comment type="caution">
    <text evidence="4">The sequence shown here is derived from an EMBL/GenBank/DDBJ whole genome shotgun (WGS) entry which is preliminary data.</text>
</comment>
<keyword evidence="1" id="KW-0349">Heme</keyword>
<evidence type="ECO:0000256" key="1">
    <source>
        <dbReference type="ARBA" id="ARBA00022617"/>
    </source>
</evidence>
<dbReference type="PANTHER" id="PTHR10720">
    <property type="entry name" value="HEME OXYGENASE"/>
    <property type="match status" value="1"/>
</dbReference>
<dbReference type="Gene3D" id="1.20.910.10">
    <property type="entry name" value="Heme oxygenase-like"/>
    <property type="match status" value="1"/>
</dbReference>
<dbReference type="SUPFAM" id="SSF48613">
    <property type="entry name" value="Heme oxygenase-like"/>
    <property type="match status" value="1"/>
</dbReference>
<accession>A0ABR2YKC3</accession>
<reference evidence="4 5" key="1">
    <citation type="journal article" date="2024" name="Nat. Commun.">
        <title>Phylogenomics reveals the evolutionary origins of lichenization in chlorophyte algae.</title>
        <authorList>
            <person name="Puginier C."/>
            <person name="Libourel C."/>
            <person name="Otte J."/>
            <person name="Skaloud P."/>
            <person name="Haon M."/>
            <person name="Grisel S."/>
            <person name="Petersen M."/>
            <person name="Berrin J.G."/>
            <person name="Delaux P.M."/>
            <person name="Dal Grande F."/>
            <person name="Keller J."/>
        </authorList>
    </citation>
    <scope>NUCLEOTIDE SEQUENCE [LARGE SCALE GENOMIC DNA]</scope>
    <source>
        <strain evidence="4 5">SAG 216-7</strain>
    </source>
</reference>
<keyword evidence="5" id="KW-1185">Reference proteome</keyword>
<dbReference type="InterPro" id="IPR016053">
    <property type="entry name" value="Haem_Oase-like"/>
</dbReference>
<dbReference type="PANTHER" id="PTHR10720:SF0">
    <property type="entry name" value="HEME OXYGENASE"/>
    <property type="match status" value="1"/>
</dbReference>
<dbReference type="Pfam" id="PF01126">
    <property type="entry name" value="Heme_oxygenase"/>
    <property type="match status" value="1"/>
</dbReference>
<dbReference type="CDD" id="cd19165">
    <property type="entry name" value="HemeO"/>
    <property type="match status" value="1"/>
</dbReference>
<proteinExistence type="predicted"/>
<protein>
    <recommendedName>
        <fullName evidence="6">Heme oxygenase</fullName>
    </recommendedName>
</protein>
<dbReference type="InterPro" id="IPR002051">
    <property type="entry name" value="Haem_Oase"/>
</dbReference>
<dbReference type="PRINTS" id="PR00088">
    <property type="entry name" value="HAEMOXYGNASE"/>
</dbReference>
<evidence type="ECO:0000256" key="2">
    <source>
        <dbReference type="ARBA" id="ARBA00022723"/>
    </source>
</evidence>
<evidence type="ECO:0008006" key="6">
    <source>
        <dbReference type="Google" id="ProtNLM"/>
    </source>
</evidence>
<keyword evidence="2" id="KW-0479">Metal-binding</keyword>
<evidence type="ECO:0000313" key="5">
    <source>
        <dbReference type="Proteomes" id="UP001491310"/>
    </source>
</evidence>
<dbReference type="InterPro" id="IPR016084">
    <property type="entry name" value="Haem_Oase-like_multi-hlx"/>
</dbReference>
<dbReference type="EMBL" id="JALJOT010000010">
    <property type="protein sequence ID" value="KAK9906803.1"/>
    <property type="molecule type" value="Genomic_DNA"/>
</dbReference>
<gene>
    <name evidence="4" type="ORF">WJX75_008318</name>
</gene>
<dbReference type="Proteomes" id="UP001491310">
    <property type="component" value="Unassembled WGS sequence"/>
</dbReference>
<sequence length="152" mass="16296">MLEFSDSGLTLGISAGKVTKLKSVAELSARADRKAAFEADLQFFQGEAWRAQVGAPSAPVKAYLDHLSDISENDPVLLVAHAYTQQMALLAGGQRISKFISSTLPRVSGDEGVSVFAFTESVSLKSDYSEAVNVLGTHLDEVTINKILQEHA</sequence>
<keyword evidence="3" id="KW-0408">Iron</keyword>